<feature type="DNA-binding region" description="H-T-H motif" evidence="2">
    <location>
        <begin position="42"/>
        <end position="61"/>
    </location>
</feature>
<dbReference type="InterPro" id="IPR009057">
    <property type="entry name" value="Homeodomain-like_sf"/>
</dbReference>
<evidence type="ECO:0000256" key="2">
    <source>
        <dbReference type="PROSITE-ProRule" id="PRU00335"/>
    </source>
</evidence>
<proteinExistence type="predicted"/>
<reference evidence="4 5" key="1">
    <citation type="submission" date="2020-07" db="EMBL/GenBank/DDBJ databases">
        <title>Complete genome sequence of Mycolicibacterium litorale like strain isolated from cardiac implantable electronic device infection.</title>
        <authorList>
            <person name="Fukano H."/>
            <person name="Miyama H."/>
            <person name="Hoshino Y."/>
        </authorList>
    </citation>
    <scope>NUCLEOTIDE SEQUENCE [LARGE SCALE GENOMIC DNA]</scope>
    <source>
        <strain evidence="4 5">NIIDNTM18</strain>
    </source>
</reference>
<organism evidence="4 5">
    <name type="scientific">Mycolicibacterium litorale</name>
    <dbReference type="NCBI Taxonomy" id="758802"/>
    <lineage>
        <taxon>Bacteria</taxon>
        <taxon>Bacillati</taxon>
        <taxon>Actinomycetota</taxon>
        <taxon>Actinomycetes</taxon>
        <taxon>Mycobacteriales</taxon>
        <taxon>Mycobacteriaceae</taxon>
        <taxon>Mycolicibacterium</taxon>
    </lineage>
</organism>
<dbReference type="Pfam" id="PF00440">
    <property type="entry name" value="TetR_N"/>
    <property type="match status" value="1"/>
</dbReference>
<feature type="domain" description="HTH tetR-type" evidence="3">
    <location>
        <begin position="19"/>
        <end position="79"/>
    </location>
</feature>
<dbReference type="SUPFAM" id="SSF46689">
    <property type="entry name" value="Homeodomain-like"/>
    <property type="match status" value="1"/>
</dbReference>
<sequence length="206" mass="22723">MALADAVETLLKGDTVTGDATDERILQVAVERFTRFGIARTSADDVARAARVNRTTLYRRIGTKDQLVIAAMAYEVHRMRAEVVRESEAIGDSVERLLHGFVAALQALRHNRWIQQLIRDGEIEFLLDDTHTLFHAGAAMVAERIRQCWNEIGYTGGGDADVIAAVVARLIQSLVTMPDAPPVLSTTEDIRAFADVYVRALIFSTG</sequence>
<name>A0A6S6NZC1_9MYCO</name>
<evidence type="ECO:0000313" key="4">
    <source>
        <dbReference type="EMBL" id="BCI51519.1"/>
    </source>
</evidence>
<accession>A0A6S6NZC1</accession>
<evidence type="ECO:0000313" key="5">
    <source>
        <dbReference type="Proteomes" id="UP000515734"/>
    </source>
</evidence>
<protein>
    <submittedName>
        <fullName evidence="4">TetR family transcriptional regulator</fullName>
    </submittedName>
</protein>
<dbReference type="Proteomes" id="UP000515734">
    <property type="component" value="Chromosome"/>
</dbReference>
<keyword evidence="1 2" id="KW-0238">DNA-binding</keyword>
<gene>
    <name evidence="4" type="ORF">NIIDNTM18_07970</name>
</gene>
<evidence type="ECO:0000256" key="1">
    <source>
        <dbReference type="ARBA" id="ARBA00023125"/>
    </source>
</evidence>
<dbReference type="PANTHER" id="PTHR30055">
    <property type="entry name" value="HTH-TYPE TRANSCRIPTIONAL REGULATOR RUTR"/>
    <property type="match status" value="1"/>
</dbReference>
<dbReference type="Gene3D" id="1.10.357.10">
    <property type="entry name" value="Tetracycline Repressor, domain 2"/>
    <property type="match status" value="1"/>
</dbReference>
<evidence type="ECO:0000259" key="3">
    <source>
        <dbReference type="PROSITE" id="PS50977"/>
    </source>
</evidence>
<dbReference type="GO" id="GO:0000976">
    <property type="term" value="F:transcription cis-regulatory region binding"/>
    <property type="evidence" value="ECO:0007669"/>
    <property type="project" value="TreeGrafter"/>
</dbReference>
<dbReference type="InterPro" id="IPR001647">
    <property type="entry name" value="HTH_TetR"/>
</dbReference>
<dbReference type="GO" id="GO:0003700">
    <property type="term" value="F:DNA-binding transcription factor activity"/>
    <property type="evidence" value="ECO:0007669"/>
    <property type="project" value="TreeGrafter"/>
</dbReference>
<dbReference type="InterPro" id="IPR050109">
    <property type="entry name" value="HTH-type_TetR-like_transc_reg"/>
</dbReference>
<dbReference type="PROSITE" id="PS50977">
    <property type="entry name" value="HTH_TETR_2"/>
    <property type="match status" value="1"/>
</dbReference>
<dbReference type="AlphaFoldDB" id="A0A6S6NZC1"/>
<dbReference type="PANTHER" id="PTHR30055:SF153">
    <property type="entry name" value="HTH-TYPE TRANSCRIPTIONAL REPRESSOR RV3405C"/>
    <property type="match status" value="1"/>
</dbReference>
<dbReference type="EMBL" id="AP023287">
    <property type="protein sequence ID" value="BCI51519.1"/>
    <property type="molecule type" value="Genomic_DNA"/>
</dbReference>
<dbReference type="RefSeq" id="WP_185294477.1">
    <property type="nucleotide sequence ID" value="NZ_AP023287.1"/>
</dbReference>